<feature type="transmembrane region" description="Helical" evidence="6">
    <location>
        <begin position="831"/>
        <end position="851"/>
    </location>
</feature>
<comment type="subcellular location">
    <subcellularLocation>
        <location evidence="1">Cell membrane</location>
        <topology evidence="1">Multi-pass membrane protein</topology>
    </subcellularLocation>
</comment>
<keyword evidence="5 6" id="KW-0472">Membrane</keyword>
<dbReference type="SUPFAM" id="SSF82866">
    <property type="entry name" value="Multidrug efflux transporter AcrB transmembrane domain"/>
    <property type="match status" value="2"/>
</dbReference>
<feature type="domain" description="Membrane transport protein MMPL" evidence="7">
    <location>
        <begin position="267"/>
        <end position="453"/>
    </location>
</feature>
<feature type="transmembrane region" description="Helical" evidence="6">
    <location>
        <begin position="318"/>
        <end position="339"/>
    </location>
</feature>
<gene>
    <name evidence="8" type="ORF">NUTIK01_15910</name>
</gene>
<comment type="caution">
    <text evidence="8">The sequence shown here is derived from an EMBL/GenBank/DDBJ whole genome shotgun (WGS) entry which is preliminary data.</text>
</comment>
<feature type="transmembrane region" description="Helical" evidence="6">
    <location>
        <begin position="293"/>
        <end position="311"/>
    </location>
</feature>
<organism evidence="8 9">
    <name type="scientific">Novosphingobium pituita</name>
    <dbReference type="NCBI Taxonomy" id="3056842"/>
    <lineage>
        <taxon>Bacteria</taxon>
        <taxon>Pseudomonadati</taxon>
        <taxon>Pseudomonadota</taxon>
        <taxon>Alphaproteobacteria</taxon>
        <taxon>Sphingomonadales</taxon>
        <taxon>Sphingomonadaceae</taxon>
        <taxon>Novosphingobium</taxon>
    </lineage>
</organism>
<feature type="transmembrane region" description="Helical" evidence="6">
    <location>
        <begin position="32"/>
        <end position="51"/>
    </location>
</feature>
<evidence type="ECO:0000256" key="5">
    <source>
        <dbReference type="ARBA" id="ARBA00023136"/>
    </source>
</evidence>
<feature type="transmembrane region" description="Helical" evidence="6">
    <location>
        <begin position="345"/>
        <end position="367"/>
    </location>
</feature>
<feature type="transmembrane region" description="Helical" evidence="6">
    <location>
        <begin position="796"/>
        <end position="819"/>
    </location>
</feature>
<feature type="transmembrane region" description="Helical" evidence="6">
    <location>
        <begin position="769"/>
        <end position="790"/>
    </location>
</feature>
<keyword evidence="4 6" id="KW-1133">Transmembrane helix</keyword>
<feature type="transmembrane region" description="Helical" evidence="6">
    <location>
        <begin position="482"/>
        <end position="501"/>
    </location>
</feature>
<evidence type="ECO:0000313" key="9">
    <source>
        <dbReference type="Proteomes" id="UP001187221"/>
    </source>
</evidence>
<keyword evidence="9" id="KW-1185">Reference proteome</keyword>
<dbReference type="PANTHER" id="PTHR33406:SF13">
    <property type="entry name" value="MEMBRANE PROTEIN YDFJ"/>
    <property type="match status" value="1"/>
</dbReference>
<evidence type="ECO:0000259" key="7">
    <source>
        <dbReference type="Pfam" id="PF03176"/>
    </source>
</evidence>
<dbReference type="Pfam" id="PF03176">
    <property type="entry name" value="MMPL"/>
    <property type="match status" value="2"/>
</dbReference>
<feature type="transmembrane region" description="Helical" evidence="6">
    <location>
        <begin position="863"/>
        <end position="883"/>
    </location>
</feature>
<reference evidence="8 9" key="1">
    <citation type="submission" date="2023-06" db="EMBL/GenBank/DDBJ databases">
        <title>Draft genome sequence of Novosphingobium sp. strain IK01.</title>
        <authorList>
            <person name="Hatamoto M."/>
            <person name="Ikarashi T."/>
            <person name="Yamaguchi T."/>
        </authorList>
    </citation>
    <scope>NUCLEOTIDE SEQUENCE [LARGE SCALE GENOMIC DNA]</scope>
    <source>
        <strain evidence="8 9">IK01</strain>
    </source>
</reference>
<name>A0ABQ6P8A1_9SPHN</name>
<feature type="transmembrane region" description="Helical" evidence="6">
    <location>
        <begin position="398"/>
        <end position="417"/>
    </location>
</feature>
<dbReference type="NCBIfam" id="TIGR03480">
    <property type="entry name" value="HpnN"/>
    <property type="match status" value="1"/>
</dbReference>
<dbReference type="Gene3D" id="1.20.1640.10">
    <property type="entry name" value="Multidrug efflux transporter AcrB transmembrane domain"/>
    <property type="match status" value="2"/>
</dbReference>
<sequence length="893" mass="93050">MSEKGGSSTSRFAGLHLVARLVALATGAPRRVFGFALLLTLAALAVVATRFDMSTDTSALISPTVPWRQHEQAFDAAFPQLRDSMLVVIDGETPELAEDAAIRLSDALAHDAAHVRNVRRPDGGDFFNREGLLFGSDQDVRDATAAMVKAQPLLGPLAADPSLTGVAGAFSAMLDGVDNGSASLSDFAKPMQSLASSVDGRLAGKPATFSWQKLLAANGAGGSDGALAAPTRRLLLVRPVLDFAALTPGSAAGEAILATAGKLGIDSAHGVRVRLTGDVPLADQDFASLQENIGLVGAIMVAAMLLTLWLATRSVRMVGAIMGTIILGLLVTLALGLLAVGRLNLISIAFIPLFVGLGVDFGIQICVRFAAERMRKPGAYGDGAPDVRQALSAAAQALSAPLTLAAGAIVLGFAAFLPTAYVGIAELGVISAIGMVVALLFSVTVLPAVLVLLDPPVRDLGEEGGIAALAPLDRLLVRRRKAVLGSFVVAMVISIALLPLVQFDFNPMDMRDPEAEAMQTLADLTRDPDRTPDTISVLAHGRAQAQGLVARLAKLPEARRVLWIDSFVPEDQQGKLATIADAQGVLDFTLNPFTVAPAADDAALVATLATLGQRLEAEATAHPGPGAQEARALGAALTRLAKASPASRASVGEMVSRPLTVMLDQMRASLTAEAVSEQTLPADLARDWRAPGDLYRIEVVPAGDTTDNGVLTRFRAAVAQVTPAISGMPVITQAAASTIAWAFVQAGIIAFVLVSGLLLVVLRSVREVAFTLAPVVLSIFLTLGTCVLIGQPLNFANIIAFPLLFGVGVAFHIYFVMAWRAGARDLLQSSLARAVLFSAFATGTAFGSLWLSRHPGTASMGKILMISLIWTLICALVFEPALLGPPKGEGRAD</sequence>
<evidence type="ECO:0000256" key="3">
    <source>
        <dbReference type="ARBA" id="ARBA00022692"/>
    </source>
</evidence>
<feature type="transmembrane region" description="Helical" evidence="6">
    <location>
        <begin position="429"/>
        <end position="453"/>
    </location>
</feature>
<dbReference type="InterPro" id="IPR017841">
    <property type="entry name" value="Hopanoid_biosynth_HpnN"/>
</dbReference>
<dbReference type="InterPro" id="IPR004869">
    <property type="entry name" value="MMPL_dom"/>
</dbReference>
<keyword evidence="3 6" id="KW-0812">Transmembrane</keyword>
<accession>A0ABQ6P8A1</accession>
<protein>
    <submittedName>
        <fullName evidence="8">MMPL family transporter</fullName>
    </submittedName>
</protein>
<feature type="transmembrane region" description="Helical" evidence="6">
    <location>
        <begin position="739"/>
        <end position="762"/>
    </location>
</feature>
<dbReference type="InterPro" id="IPR050545">
    <property type="entry name" value="Mycobact_MmpL"/>
</dbReference>
<keyword evidence="2" id="KW-1003">Cell membrane</keyword>
<evidence type="ECO:0000256" key="1">
    <source>
        <dbReference type="ARBA" id="ARBA00004651"/>
    </source>
</evidence>
<feature type="domain" description="Membrane transport protein MMPL" evidence="7">
    <location>
        <begin position="719"/>
        <end position="883"/>
    </location>
</feature>
<dbReference type="EMBL" id="BTFW01000001">
    <property type="protein sequence ID" value="GMM60814.1"/>
    <property type="molecule type" value="Genomic_DNA"/>
</dbReference>
<evidence type="ECO:0000313" key="8">
    <source>
        <dbReference type="EMBL" id="GMM60814.1"/>
    </source>
</evidence>
<dbReference type="RefSeq" id="WP_317974579.1">
    <property type="nucleotide sequence ID" value="NZ_BTFW01000001.1"/>
</dbReference>
<evidence type="ECO:0000256" key="4">
    <source>
        <dbReference type="ARBA" id="ARBA00022989"/>
    </source>
</evidence>
<dbReference type="PANTHER" id="PTHR33406">
    <property type="entry name" value="MEMBRANE PROTEIN MJ1562-RELATED"/>
    <property type="match status" value="1"/>
</dbReference>
<evidence type="ECO:0000256" key="2">
    <source>
        <dbReference type="ARBA" id="ARBA00022475"/>
    </source>
</evidence>
<evidence type="ECO:0000256" key="6">
    <source>
        <dbReference type="SAM" id="Phobius"/>
    </source>
</evidence>
<dbReference type="Proteomes" id="UP001187221">
    <property type="component" value="Unassembled WGS sequence"/>
</dbReference>
<proteinExistence type="predicted"/>